<gene>
    <name evidence="10" type="ORF">ENS56_01295</name>
</gene>
<feature type="transmembrane region" description="Helical" evidence="8">
    <location>
        <begin position="269"/>
        <end position="294"/>
    </location>
</feature>
<evidence type="ECO:0000256" key="2">
    <source>
        <dbReference type="ARBA" id="ARBA00007783"/>
    </source>
</evidence>
<name>A0A832DFV6_9BACT</name>
<comment type="caution">
    <text evidence="10">The sequence shown here is derived from an EMBL/GenBank/DDBJ whole genome shotgun (WGS) entry which is preliminary data.</text>
</comment>
<keyword evidence="3" id="KW-0813">Transport</keyword>
<dbReference type="GO" id="GO:0005886">
    <property type="term" value="C:plasma membrane"/>
    <property type="evidence" value="ECO:0007669"/>
    <property type="project" value="UniProtKB-SubCell"/>
</dbReference>
<feature type="transmembrane region" description="Helical" evidence="8">
    <location>
        <begin position="21"/>
        <end position="39"/>
    </location>
</feature>
<keyword evidence="6 8" id="KW-1133">Transmembrane helix</keyword>
<evidence type="ECO:0000256" key="6">
    <source>
        <dbReference type="ARBA" id="ARBA00022989"/>
    </source>
</evidence>
<organism evidence="10">
    <name type="scientific">Ignavibacterium album</name>
    <dbReference type="NCBI Taxonomy" id="591197"/>
    <lineage>
        <taxon>Bacteria</taxon>
        <taxon>Pseudomonadati</taxon>
        <taxon>Ignavibacteriota</taxon>
        <taxon>Ignavibacteria</taxon>
        <taxon>Ignavibacteriales</taxon>
        <taxon>Ignavibacteriaceae</taxon>
        <taxon>Ignavibacterium</taxon>
    </lineage>
</organism>
<comment type="subcellular location">
    <subcellularLocation>
        <location evidence="1">Cell membrane</location>
        <topology evidence="1">Multi-pass membrane protein</topology>
    </subcellularLocation>
</comment>
<dbReference type="InterPro" id="IPR051449">
    <property type="entry name" value="ABC-2_transporter_component"/>
</dbReference>
<keyword evidence="5 8" id="KW-0812">Transmembrane</keyword>
<feature type="transmembrane region" description="Helical" evidence="8">
    <location>
        <begin position="301"/>
        <end position="319"/>
    </location>
</feature>
<dbReference type="AlphaFoldDB" id="A0A832DFV6"/>
<evidence type="ECO:0000256" key="3">
    <source>
        <dbReference type="ARBA" id="ARBA00022448"/>
    </source>
</evidence>
<dbReference type="EMBL" id="DSVI01000004">
    <property type="protein sequence ID" value="HGT46652.1"/>
    <property type="molecule type" value="Genomic_DNA"/>
</dbReference>
<protein>
    <submittedName>
        <fullName evidence="10">ABC transporter permease</fullName>
    </submittedName>
</protein>
<evidence type="ECO:0000313" key="10">
    <source>
        <dbReference type="EMBL" id="HGT46652.1"/>
    </source>
</evidence>
<evidence type="ECO:0000256" key="1">
    <source>
        <dbReference type="ARBA" id="ARBA00004651"/>
    </source>
</evidence>
<dbReference type="Gene3D" id="3.40.1710.10">
    <property type="entry name" value="abc type-2 transporter like domain"/>
    <property type="match status" value="1"/>
</dbReference>
<evidence type="ECO:0000256" key="8">
    <source>
        <dbReference type="SAM" id="Phobius"/>
    </source>
</evidence>
<proteinExistence type="inferred from homology"/>
<feature type="transmembrane region" description="Helical" evidence="8">
    <location>
        <begin position="361"/>
        <end position="379"/>
    </location>
</feature>
<reference evidence="10" key="1">
    <citation type="journal article" date="2020" name="mSystems">
        <title>Genome- and Community-Level Interaction Insights into Carbon Utilization and Element Cycling Functions of Hydrothermarchaeota in Hydrothermal Sediment.</title>
        <authorList>
            <person name="Zhou Z."/>
            <person name="Liu Y."/>
            <person name="Xu W."/>
            <person name="Pan J."/>
            <person name="Luo Z.H."/>
            <person name="Li M."/>
        </authorList>
    </citation>
    <scope>NUCLEOTIDE SEQUENCE [LARGE SCALE GENOMIC DNA]</scope>
    <source>
        <strain evidence="10">SpSt-500</strain>
    </source>
</reference>
<evidence type="ECO:0000256" key="5">
    <source>
        <dbReference type="ARBA" id="ARBA00022692"/>
    </source>
</evidence>
<dbReference type="PANTHER" id="PTHR30294:SF46">
    <property type="entry name" value="ABC TRANSPORTER PERMEASE"/>
    <property type="match status" value="1"/>
</dbReference>
<dbReference type="PANTHER" id="PTHR30294">
    <property type="entry name" value="MEMBRANE COMPONENT OF ABC TRANSPORTER YHHJ-RELATED"/>
    <property type="match status" value="1"/>
</dbReference>
<dbReference type="GO" id="GO:0140359">
    <property type="term" value="F:ABC-type transporter activity"/>
    <property type="evidence" value="ECO:0007669"/>
    <property type="project" value="InterPro"/>
</dbReference>
<feature type="transmembrane region" description="Helical" evidence="8">
    <location>
        <begin position="241"/>
        <end position="263"/>
    </location>
</feature>
<dbReference type="InterPro" id="IPR013525">
    <property type="entry name" value="ABC2_TM"/>
</dbReference>
<evidence type="ECO:0000259" key="9">
    <source>
        <dbReference type="PROSITE" id="PS51012"/>
    </source>
</evidence>
<accession>A0A832DFV6</accession>
<evidence type="ECO:0000256" key="7">
    <source>
        <dbReference type="ARBA" id="ARBA00023136"/>
    </source>
</evidence>
<dbReference type="InterPro" id="IPR047817">
    <property type="entry name" value="ABC2_TM_bact-type"/>
</dbReference>
<evidence type="ECO:0000256" key="4">
    <source>
        <dbReference type="ARBA" id="ARBA00022475"/>
    </source>
</evidence>
<dbReference type="PROSITE" id="PS51012">
    <property type="entry name" value="ABC_TM2"/>
    <property type="match status" value="1"/>
</dbReference>
<keyword evidence="7 8" id="KW-0472">Membrane</keyword>
<dbReference type="Pfam" id="PF12698">
    <property type="entry name" value="ABC2_membrane_3"/>
    <property type="match status" value="1"/>
</dbReference>
<feature type="domain" description="ABC transmembrane type-2" evidence="9">
    <location>
        <begin position="156"/>
        <end position="382"/>
    </location>
</feature>
<sequence>MKNINSIFVIIKREIDWIITDLDLIAMLIAAPLFYSFFYGTMYMNKIETEVPVAVYDEDHSCDSYQFVKDLHANALIDVKFNINNPDEIKDKLINEEVQGVIFIPKNFASDLKYNRSVTVKTFLNTHRFLHSNDLNKAINEVALNKGEQIRIQYFNSKNFSNDQAKQLSTPLKDETRLLFNPSESYGDFLIPAILVLVFQQTLFMGLGQSMAKENELKKLNELKTISASNSVNSIIGKAGFYLILYLSYALLFFSVHLAVFKIPFNGSYIAFLVMTLLLLISISSIAIIIGSFFTKKVHALILISFTTYPLFFFTGYSWPKFSMPLIAQMIGYLIPTTPYLHSLNRILQMGAELTHILPEILNILLLTIIYFLLAVFILKRKLHSEEISA</sequence>
<keyword evidence="4" id="KW-1003">Cell membrane</keyword>
<comment type="similarity">
    <text evidence="2">Belongs to the ABC-2 integral membrane protein family.</text>
</comment>